<evidence type="ECO:0000256" key="2">
    <source>
        <dbReference type="ARBA" id="ARBA00022803"/>
    </source>
</evidence>
<keyword evidence="2 3" id="KW-0802">TPR repeat</keyword>
<accession>A0A2Z4Y1I9</accession>
<dbReference type="Proteomes" id="UP000262583">
    <property type="component" value="Chromosome"/>
</dbReference>
<dbReference type="SUPFAM" id="SSF48452">
    <property type="entry name" value="TPR-like"/>
    <property type="match status" value="1"/>
</dbReference>
<sequence>MILQDALDERAHFELGREYLRAGMYLEAAAEFRRCVELNPEFIAAWMHLAEAYRHVGVEKEAQAALATAAELKKKRSHA</sequence>
<evidence type="ECO:0000256" key="1">
    <source>
        <dbReference type="ARBA" id="ARBA00022737"/>
    </source>
</evidence>
<evidence type="ECO:0000256" key="3">
    <source>
        <dbReference type="PROSITE-ProRule" id="PRU00339"/>
    </source>
</evidence>
<gene>
    <name evidence="4" type="ORF">BRCON_0193</name>
</gene>
<dbReference type="SMART" id="SM00028">
    <property type="entry name" value="TPR"/>
    <property type="match status" value="2"/>
</dbReference>
<keyword evidence="1" id="KW-0677">Repeat</keyword>
<protein>
    <submittedName>
        <fullName evidence="4">Uncharacterized protein</fullName>
    </submittedName>
</protein>
<evidence type="ECO:0000313" key="4">
    <source>
        <dbReference type="EMBL" id="AXA34970.1"/>
    </source>
</evidence>
<dbReference type="AlphaFoldDB" id="A0A2Z4Y1I9"/>
<proteinExistence type="predicted"/>
<dbReference type="InterPro" id="IPR019734">
    <property type="entry name" value="TPR_rpt"/>
</dbReference>
<dbReference type="InterPro" id="IPR013105">
    <property type="entry name" value="TPR_2"/>
</dbReference>
<dbReference type="PROSITE" id="PS50005">
    <property type="entry name" value="TPR"/>
    <property type="match status" value="1"/>
</dbReference>
<evidence type="ECO:0000313" key="5">
    <source>
        <dbReference type="Proteomes" id="UP000262583"/>
    </source>
</evidence>
<dbReference type="Pfam" id="PF07719">
    <property type="entry name" value="TPR_2"/>
    <property type="match status" value="1"/>
</dbReference>
<reference evidence="4 5" key="1">
    <citation type="submission" date="2018-05" db="EMBL/GenBank/DDBJ databases">
        <title>A metagenomic window into the 2 km-deep terrestrial subsurface aquifer revealed taxonomically and functionally diverse microbial community comprising novel uncultured bacterial lineages.</title>
        <authorList>
            <person name="Kadnikov V.V."/>
            <person name="Mardanov A.V."/>
            <person name="Beletsky A.V."/>
            <person name="Banks D."/>
            <person name="Pimenov N.V."/>
            <person name="Frank Y.A."/>
            <person name="Karnachuk O.V."/>
            <person name="Ravin N.V."/>
        </authorList>
    </citation>
    <scope>NUCLEOTIDE SEQUENCE [LARGE SCALE GENOMIC DNA]</scope>
    <source>
        <strain evidence="4">BY</strain>
    </source>
</reference>
<name>A0A2Z4Y1I9_SUMC1</name>
<feature type="repeat" description="TPR" evidence="3">
    <location>
        <begin position="9"/>
        <end position="42"/>
    </location>
</feature>
<dbReference type="Pfam" id="PF13181">
    <property type="entry name" value="TPR_8"/>
    <property type="match status" value="1"/>
</dbReference>
<dbReference type="EMBL" id="CP030759">
    <property type="protein sequence ID" value="AXA34970.1"/>
    <property type="molecule type" value="Genomic_DNA"/>
</dbReference>
<dbReference type="InterPro" id="IPR011990">
    <property type="entry name" value="TPR-like_helical_dom_sf"/>
</dbReference>
<organism evidence="4 5">
    <name type="scientific">Sumerlaea chitinivorans</name>
    <dbReference type="NCBI Taxonomy" id="2250252"/>
    <lineage>
        <taxon>Bacteria</taxon>
        <taxon>Candidatus Sumerlaeota</taxon>
        <taxon>Candidatus Sumerlaeia</taxon>
        <taxon>Candidatus Sumerlaeales</taxon>
        <taxon>Candidatus Sumerlaeaceae</taxon>
        <taxon>Candidatus Sumerlaea</taxon>
    </lineage>
</organism>
<dbReference type="KEGG" id="schv:BRCON_0193"/>
<dbReference type="Gene3D" id="1.25.40.10">
    <property type="entry name" value="Tetratricopeptide repeat domain"/>
    <property type="match status" value="1"/>
</dbReference>